<protein>
    <submittedName>
        <fullName evidence="4">2-polyprenyl-6-methoxyphenol hydroxylase</fullName>
    </submittedName>
</protein>
<dbReference type="PRINTS" id="PR00420">
    <property type="entry name" value="RNGMNOXGNASE"/>
</dbReference>
<evidence type="ECO:0000259" key="3">
    <source>
        <dbReference type="Pfam" id="PF01494"/>
    </source>
</evidence>
<dbReference type="Gene3D" id="3.50.50.60">
    <property type="entry name" value="FAD/NAD(P)-binding domain"/>
    <property type="match status" value="1"/>
</dbReference>
<accession>A0A1H1VBM2</accession>
<gene>
    <name evidence="4" type="ORF">SAMN05444158_3316</name>
</gene>
<dbReference type="NCBIfam" id="NF005720">
    <property type="entry name" value="PRK07538.1"/>
    <property type="match status" value="1"/>
</dbReference>
<dbReference type="PANTHER" id="PTHR13789">
    <property type="entry name" value="MONOOXYGENASE"/>
    <property type="match status" value="1"/>
</dbReference>
<dbReference type="SUPFAM" id="SSF51905">
    <property type="entry name" value="FAD/NAD(P)-binding domain"/>
    <property type="match status" value="1"/>
</dbReference>
<dbReference type="InterPro" id="IPR050493">
    <property type="entry name" value="FAD-dep_Monooxygenase_BioMet"/>
</dbReference>
<proteinExistence type="predicted"/>
<reference evidence="5" key="1">
    <citation type="submission" date="2016-10" db="EMBL/GenBank/DDBJ databases">
        <authorList>
            <person name="Varghese N."/>
            <person name="Submissions S."/>
        </authorList>
    </citation>
    <scope>NUCLEOTIDE SEQUENCE [LARGE SCALE GENOMIC DNA]</scope>
    <source>
        <strain evidence="5">GAS369</strain>
    </source>
</reference>
<dbReference type="Pfam" id="PF01494">
    <property type="entry name" value="FAD_binding_3"/>
    <property type="match status" value="2"/>
</dbReference>
<keyword evidence="2" id="KW-0503">Monooxygenase</keyword>
<dbReference type="InterPro" id="IPR036188">
    <property type="entry name" value="FAD/NAD-bd_sf"/>
</dbReference>
<evidence type="ECO:0000256" key="2">
    <source>
        <dbReference type="ARBA" id="ARBA00023033"/>
    </source>
</evidence>
<dbReference type="GO" id="GO:0071949">
    <property type="term" value="F:FAD binding"/>
    <property type="evidence" value="ECO:0007669"/>
    <property type="project" value="InterPro"/>
</dbReference>
<dbReference type="SUPFAM" id="SSF54373">
    <property type="entry name" value="FAD-linked reductases, C-terminal domain"/>
    <property type="match status" value="1"/>
</dbReference>
<evidence type="ECO:0000313" key="4">
    <source>
        <dbReference type="EMBL" id="SDS81629.1"/>
    </source>
</evidence>
<dbReference type="Gene3D" id="3.30.9.30">
    <property type="match status" value="1"/>
</dbReference>
<dbReference type="InterPro" id="IPR002938">
    <property type="entry name" value="FAD-bd"/>
</dbReference>
<keyword evidence="1" id="KW-0560">Oxidoreductase</keyword>
<dbReference type="Proteomes" id="UP000243904">
    <property type="component" value="Chromosome I"/>
</dbReference>
<feature type="domain" description="FAD-binding" evidence="3">
    <location>
        <begin position="6"/>
        <end position="175"/>
    </location>
</feature>
<evidence type="ECO:0000256" key="1">
    <source>
        <dbReference type="ARBA" id="ARBA00023002"/>
    </source>
</evidence>
<dbReference type="RefSeq" id="WP_146688030.1">
    <property type="nucleotide sequence ID" value="NZ_LT629750.1"/>
</dbReference>
<dbReference type="PANTHER" id="PTHR13789:SF268">
    <property type="entry name" value="5-METHYLPHENAZINE-1-CARBOXYLATE 1-MONOOXYGENASE"/>
    <property type="match status" value="1"/>
</dbReference>
<dbReference type="AlphaFoldDB" id="A0A1H1VBM2"/>
<dbReference type="GO" id="GO:0004497">
    <property type="term" value="F:monooxygenase activity"/>
    <property type="evidence" value="ECO:0007669"/>
    <property type="project" value="UniProtKB-KW"/>
</dbReference>
<evidence type="ECO:0000313" key="5">
    <source>
        <dbReference type="Proteomes" id="UP000243904"/>
    </source>
</evidence>
<name>A0A1H1VBM2_9BRAD</name>
<feature type="domain" description="FAD-binding" evidence="3">
    <location>
        <begin position="293"/>
        <end position="359"/>
    </location>
</feature>
<sequence length="419" mass="46910">MNQNSKVAIVGGGICGLALALNLHRRGIRCRVFERVPEIKPLGVGITLLPHAMRELTALGLGDELLAAGIENRESCFFNRFGQLIYKEPRGKFAGYDVPEVGIHRGRLHLILANAVRDRLGHDAVRTNHECAGVVQDEQGVTVSFKETSTGRQLEDVRAEVVIACDGINSAIRKRYYPDEKLAFAGINSWRGVTRRKPILGGHTYMRIGSIRTGKIVIYPIIDNIDGEGNQLINWMADIHRDTFTLNDWNKPGNLADFLPVYKNWNFDWLDVAQMIRESEQILEYPMVDKDPIETWTFDRITLAGDAAHPMYPRGSNGAAQSLIDARTLADALQRHSDARSALKAYEAARVTAAANVVRTNRQFPPDFINTKVEELVGDRPFQNLDDYITQDELRTLSENYKRVAGFTLTDVTSVRPGL</sequence>
<dbReference type="EMBL" id="LT629750">
    <property type="protein sequence ID" value="SDS81629.1"/>
    <property type="molecule type" value="Genomic_DNA"/>
</dbReference>
<organism evidence="4 5">
    <name type="scientific">Bradyrhizobium canariense</name>
    <dbReference type="NCBI Taxonomy" id="255045"/>
    <lineage>
        <taxon>Bacteria</taxon>
        <taxon>Pseudomonadati</taxon>
        <taxon>Pseudomonadota</taxon>
        <taxon>Alphaproteobacteria</taxon>
        <taxon>Hyphomicrobiales</taxon>
        <taxon>Nitrobacteraceae</taxon>
        <taxon>Bradyrhizobium</taxon>
    </lineage>
</organism>
<keyword evidence="5" id="KW-1185">Reference proteome</keyword>